<evidence type="ECO:0000313" key="7">
    <source>
        <dbReference type="EMBL" id="VDN44749.1"/>
    </source>
</evidence>
<evidence type="ECO:0000259" key="6">
    <source>
        <dbReference type="PROSITE" id="PS51635"/>
    </source>
</evidence>
<dbReference type="InterPro" id="IPR047148">
    <property type="entry name" value="PLPL9"/>
</dbReference>
<proteinExistence type="predicted"/>
<organism evidence="7 8">
    <name type="scientific">Gongylonema pulchrum</name>
    <dbReference type="NCBI Taxonomy" id="637853"/>
    <lineage>
        <taxon>Eukaryota</taxon>
        <taxon>Metazoa</taxon>
        <taxon>Ecdysozoa</taxon>
        <taxon>Nematoda</taxon>
        <taxon>Chromadorea</taxon>
        <taxon>Rhabditida</taxon>
        <taxon>Spirurina</taxon>
        <taxon>Spiruromorpha</taxon>
        <taxon>Spiruroidea</taxon>
        <taxon>Gongylonematidae</taxon>
        <taxon>Gongylonema</taxon>
    </lineage>
</organism>
<dbReference type="PANTHER" id="PTHR24139">
    <property type="entry name" value="CALCIUM-INDEPENDENT PHOSPHOLIPASE A2"/>
    <property type="match status" value="1"/>
</dbReference>
<feature type="short sequence motif" description="GXGXXG" evidence="5">
    <location>
        <begin position="9"/>
        <end position="14"/>
    </location>
</feature>
<name>A0A3P7RVF0_9BILA</name>
<dbReference type="Pfam" id="PF01734">
    <property type="entry name" value="Patatin"/>
    <property type="match status" value="1"/>
</dbReference>
<protein>
    <recommendedName>
        <fullName evidence="6">PNPLA domain-containing protein</fullName>
    </recommendedName>
</protein>
<keyword evidence="1" id="KW-0677">Repeat</keyword>
<dbReference type="GO" id="GO:0052816">
    <property type="term" value="F:long-chain fatty acyl-CoA hydrolase activity"/>
    <property type="evidence" value="ECO:0007669"/>
    <property type="project" value="TreeGrafter"/>
</dbReference>
<dbReference type="GO" id="GO:0005739">
    <property type="term" value="C:mitochondrion"/>
    <property type="evidence" value="ECO:0007669"/>
    <property type="project" value="TreeGrafter"/>
</dbReference>
<comment type="caution">
    <text evidence="5">Lacks conserved residue(s) required for the propagation of feature annotation.</text>
</comment>
<dbReference type="Gene3D" id="3.40.1090.10">
    <property type="entry name" value="Cytosolic phospholipase A2 catalytic domain"/>
    <property type="match status" value="1"/>
</dbReference>
<sequence>MVNLVSLDGGGVRGLILIQILLHIERLLGHSITKYIHWFAGTSTGAMIALALAKGDSLRDCQSLYLRMKDEIFVGRKPYSEKVIEEFLRIHFGKKTTMAQLGPKRVVVTATSVRTNPPKLRLFRNYTLPLGKSENIALGFEDPSKSLVWKCARYSRYGISFS</sequence>
<dbReference type="PANTHER" id="PTHR24139:SF34">
    <property type="entry name" value="85_88 KDA CALCIUM-INDEPENDENT PHOSPHOLIPASE A2"/>
    <property type="match status" value="1"/>
</dbReference>
<evidence type="ECO:0000256" key="5">
    <source>
        <dbReference type="PROSITE-ProRule" id="PRU01161"/>
    </source>
</evidence>
<gene>
    <name evidence="7" type="ORF">GPUH_LOCUS25849</name>
</gene>
<evidence type="ECO:0000256" key="4">
    <source>
        <dbReference type="ARBA" id="ARBA00023098"/>
    </source>
</evidence>
<dbReference type="EMBL" id="UYRT01107152">
    <property type="protein sequence ID" value="VDN44749.1"/>
    <property type="molecule type" value="Genomic_DNA"/>
</dbReference>
<dbReference type="PROSITE" id="PS51635">
    <property type="entry name" value="PNPLA"/>
    <property type="match status" value="1"/>
</dbReference>
<evidence type="ECO:0000256" key="2">
    <source>
        <dbReference type="ARBA" id="ARBA00022801"/>
    </source>
</evidence>
<dbReference type="AlphaFoldDB" id="A0A3P7RVF0"/>
<dbReference type="GO" id="GO:2000304">
    <property type="term" value="P:positive regulation of ceramide biosynthetic process"/>
    <property type="evidence" value="ECO:0007669"/>
    <property type="project" value="TreeGrafter"/>
</dbReference>
<dbReference type="SUPFAM" id="SSF52151">
    <property type="entry name" value="FabD/lysophospholipase-like"/>
    <property type="match status" value="1"/>
</dbReference>
<dbReference type="GO" id="GO:0006629">
    <property type="term" value="P:lipid metabolic process"/>
    <property type="evidence" value="ECO:0007669"/>
    <property type="project" value="UniProtKB-KW"/>
</dbReference>
<dbReference type="InterPro" id="IPR002641">
    <property type="entry name" value="PNPLA_dom"/>
</dbReference>
<evidence type="ECO:0000256" key="1">
    <source>
        <dbReference type="ARBA" id="ARBA00022737"/>
    </source>
</evidence>
<dbReference type="OrthoDB" id="10021675at2759"/>
<dbReference type="GO" id="GO:0047499">
    <property type="term" value="F:calcium-independent phospholipase A2 activity"/>
    <property type="evidence" value="ECO:0007669"/>
    <property type="project" value="InterPro"/>
</dbReference>
<reference evidence="7 8" key="1">
    <citation type="submission" date="2018-11" db="EMBL/GenBank/DDBJ databases">
        <authorList>
            <consortium name="Pathogen Informatics"/>
        </authorList>
    </citation>
    <scope>NUCLEOTIDE SEQUENCE [LARGE SCALE GENOMIC DNA]</scope>
</reference>
<dbReference type="Proteomes" id="UP000271098">
    <property type="component" value="Unassembled WGS sequence"/>
</dbReference>
<feature type="short sequence motif" description="GXSXG" evidence="5">
    <location>
        <begin position="41"/>
        <end position="45"/>
    </location>
</feature>
<accession>A0A3P7RVF0</accession>
<keyword evidence="4" id="KW-0443">Lipid metabolism</keyword>
<keyword evidence="2" id="KW-0378">Hydrolase</keyword>
<dbReference type="InterPro" id="IPR016035">
    <property type="entry name" value="Acyl_Trfase/lysoPLipase"/>
</dbReference>
<keyword evidence="3" id="KW-0040">ANK repeat</keyword>
<keyword evidence="8" id="KW-1185">Reference proteome</keyword>
<feature type="domain" description="PNPLA" evidence="6">
    <location>
        <begin position="5"/>
        <end position="162"/>
    </location>
</feature>
<evidence type="ECO:0000256" key="3">
    <source>
        <dbReference type="ARBA" id="ARBA00023043"/>
    </source>
</evidence>
<evidence type="ECO:0000313" key="8">
    <source>
        <dbReference type="Proteomes" id="UP000271098"/>
    </source>
</evidence>